<dbReference type="EMBL" id="LJGT01000038">
    <property type="protein sequence ID" value="OEU90533.1"/>
    <property type="molecule type" value="Genomic_DNA"/>
</dbReference>
<sequence length="218" mass="23213">MSALIAAATAAVPLAGWGFHTVWMRRQLDRARRDPLTGLPGRTAFERRAARMLRGGHCAVVLIDLDGFKAVNDTYGHAAGDQAIRASGSRLTEWLDDRPADGAAARLGGDEFALAVRAGDPEAFHRSLATLHRGLCLPVDHGRDRFQLGASIGACWSGELPRPDLALALRRADEAMYVVKRGGGGWLTADGPASTQKTVNGRRAGRLGASRAREGRAA</sequence>
<evidence type="ECO:0000259" key="2">
    <source>
        <dbReference type="PROSITE" id="PS50887"/>
    </source>
</evidence>
<protein>
    <recommendedName>
        <fullName evidence="2">GGDEF domain-containing protein</fullName>
    </recommendedName>
</protein>
<dbReference type="CDD" id="cd01949">
    <property type="entry name" value="GGDEF"/>
    <property type="match status" value="1"/>
</dbReference>
<dbReference type="NCBIfam" id="TIGR00254">
    <property type="entry name" value="GGDEF"/>
    <property type="match status" value="1"/>
</dbReference>
<dbReference type="Gene3D" id="3.30.70.270">
    <property type="match status" value="1"/>
</dbReference>
<dbReference type="Proteomes" id="UP000176087">
    <property type="component" value="Unassembled WGS sequence"/>
</dbReference>
<dbReference type="InterPro" id="IPR000160">
    <property type="entry name" value="GGDEF_dom"/>
</dbReference>
<feature type="region of interest" description="Disordered" evidence="1">
    <location>
        <begin position="188"/>
        <end position="218"/>
    </location>
</feature>
<dbReference type="STRING" id="933944.AN215_14025"/>
<dbReference type="InterPro" id="IPR043128">
    <property type="entry name" value="Rev_trsase/Diguanyl_cyclase"/>
</dbReference>
<dbReference type="AlphaFoldDB" id="A0A1E7JQN9"/>
<dbReference type="PANTHER" id="PTHR45138">
    <property type="entry name" value="REGULATORY COMPONENTS OF SENSORY TRANSDUCTION SYSTEM"/>
    <property type="match status" value="1"/>
</dbReference>
<evidence type="ECO:0000256" key="1">
    <source>
        <dbReference type="SAM" id="MobiDB-lite"/>
    </source>
</evidence>
<dbReference type="PANTHER" id="PTHR45138:SF9">
    <property type="entry name" value="DIGUANYLATE CYCLASE DGCM-RELATED"/>
    <property type="match status" value="1"/>
</dbReference>
<dbReference type="GO" id="GO:1902201">
    <property type="term" value="P:negative regulation of bacterial-type flagellum-dependent cell motility"/>
    <property type="evidence" value="ECO:0007669"/>
    <property type="project" value="TreeGrafter"/>
</dbReference>
<feature type="domain" description="GGDEF" evidence="2">
    <location>
        <begin position="56"/>
        <end position="192"/>
    </location>
</feature>
<organism evidence="3 4">
    <name type="scientific">Streptomyces abyssalis</name>
    <dbReference type="NCBI Taxonomy" id="933944"/>
    <lineage>
        <taxon>Bacteria</taxon>
        <taxon>Bacillati</taxon>
        <taxon>Actinomycetota</taxon>
        <taxon>Actinomycetes</taxon>
        <taxon>Kitasatosporales</taxon>
        <taxon>Streptomycetaceae</taxon>
        <taxon>Streptomyces</taxon>
    </lineage>
</organism>
<dbReference type="GO" id="GO:0052621">
    <property type="term" value="F:diguanylate cyclase activity"/>
    <property type="evidence" value="ECO:0007669"/>
    <property type="project" value="TreeGrafter"/>
</dbReference>
<dbReference type="GO" id="GO:0043709">
    <property type="term" value="P:cell adhesion involved in single-species biofilm formation"/>
    <property type="evidence" value="ECO:0007669"/>
    <property type="project" value="TreeGrafter"/>
</dbReference>
<accession>A0A1E7JQN9</accession>
<name>A0A1E7JQN9_9ACTN</name>
<evidence type="ECO:0000313" key="4">
    <source>
        <dbReference type="Proteomes" id="UP000176087"/>
    </source>
</evidence>
<proteinExistence type="predicted"/>
<keyword evidence="4" id="KW-1185">Reference proteome</keyword>
<gene>
    <name evidence="3" type="ORF">AN215_14025</name>
</gene>
<dbReference type="OrthoDB" id="23692at2"/>
<reference evidence="3 4" key="1">
    <citation type="journal article" date="2016" name="Front. Microbiol.">
        <title>Comparative Genomics Analysis of Streptomyces Species Reveals Their Adaptation to the Marine Environment and Their Diversity at the Genomic Level.</title>
        <authorList>
            <person name="Tian X."/>
            <person name="Zhang Z."/>
            <person name="Yang T."/>
            <person name="Chen M."/>
            <person name="Li J."/>
            <person name="Chen F."/>
            <person name="Yang J."/>
            <person name="Li W."/>
            <person name="Zhang B."/>
            <person name="Zhang Z."/>
            <person name="Wu J."/>
            <person name="Zhang C."/>
            <person name="Long L."/>
            <person name="Xiao J."/>
        </authorList>
    </citation>
    <scope>NUCLEOTIDE SEQUENCE [LARGE SCALE GENOMIC DNA]</scope>
    <source>
        <strain evidence="3 4">SCSIO 10390</strain>
    </source>
</reference>
<evidence type="ECO:0000313" key="3">
    <source>
        <dbReference type="EMBL" id="OEU90533.1"/>
    </source>
</evidence>
<dbReference type="InterPro" id="IPR029787">
    <property type="entry name" value="Nucleotide_cyclase"/>
</dbReference>
<dbReference type="Pfam" id="PF00990">
    <property type="entry name" value="GGDEF"/>
    <property type="match status" value="1"/>
</dbReference>
<dbReference type="SMART" id="SM00267">
    <property type="entry name" value="GGDEF"/>
    <property type="match status" value="1"/>
</dbReference>
<dbReference type="SUPFAM" id="SSF55073">
    <property type="entry name" value="Nucleotide cyclase"/>
    <property type="match status" value="1"/>
</dbReference>
<dbReference type="PATRIC" id="fig|933944.5.peg.5881"/>
<dbReference type="GO" id="GO:0005886">
    <property type="term" value="C:plasma membrane"/>
    <property type="evidence" value="ECO:0007669"/>
    <property type="project" value="TreeGrafter"/>
</dbReference>
<dbReference type="PROSITE" id="PS50887">
    <property type="entry name" value="GGDEF"/>
    <property type="match status" value="1"/>
</dbReference>
<comment type="caution">
    <text evidence="3">The sequence shown here is derived from an EMBL/GenBank/DDBJ whole genome shotgun (WGS) entry which is preliminary data.</text>
</comment>
<dbReference type="InterPro" id="IPR050469">
    <property type="entry name" value="Diguanylate_Cyclase"/>
</dbReference>
<dbReference type="RefSeq" id="WP_070009404.1">
    <property type="nucleotide sequence ID" value="NZ_LJGS01000036.1"/>
</dbReference>